<evidence type="ECO:0000256" key="1">
    <source>
        <dbReference type="SAM" id="Phobius"/>
    </source>
</evidence>
<protein>
    <submittedName>
        <fullName evidence="2">Sequence-specific DNA binding</fullName>
    </submittedName>
</protein>
<name>A0A5A7QM02_STRAF</name>
<reference evidence="3" key="1">
    <citation type="journal article" date="2019" name="Curr. Biol.">
        <title>Genome Sequence of Striga asiatica Provides Insight into the Evolution of Plant Parasitism.</title>
        <authorList>
            <person name="Yoshida S."/>
            <person name="Kim S."/>
            <person name="Wafula E.K."/>
            <person name="Tanskanen J."/>
            <person name="Kim Y.M."/>
            <person name="Honaas L."/>
            <person name="Yang Z."/>
            <person name="Spallek T."/>
            <person name="Conn C.E."/>
            <person name="Ichihashi Y."/>
            <person name="Cheong K."/>
            <person name="Cui S."/>
            <person name="Der J.P."/>
            <person name="Gundlach H."/>
            <person name="Jiao Y."/>
            <person name="Hori C."/>
            <person name="Ishida J.K."/>
            <person name="Kasahara H."/>
            <person name="Kiba T."/>
            <person name="Kim M.S."/>
            <person name="Koo N."/>
            <person name="Laohavisit A."/>
            <person name="Lee Y.H."/>
            <person name="Lumba S."/>
            <person name="McCourt P."/>
            <person name="Mortimer J.C."/>
            <person name="Mutuku J.M."/>
            <person name="Nomura T."/>
            <person name="Sasaki-Sekimoto Y."/>
            <person name="Seto Y."/>
            <person name="Wang Y."/>
            <person name="Wakatake T."/>
            <person name="Sakakibara H."/>
            <person name="Demura T."/>
            <person name="Yamaguchi S."/>
            <person name="Yoneyama K."/>
            <person name="Manabe R.I."/>
            <person name="Nelson D.C."/>
            <person name="Schulman A.H."/>
            <person name="Timko M.P."/>
            <person name="dePamphilis C.W."/>
            <person name="Choi D."/>
            <person name="Shirasu K."/>
        </authorList>
    </citation>
    <scope>NUCLEOTIDE SEQUENCE [LARGE SCALE GENOMIC DNA]</scope>
    <source>
        <strain evidence="3">cv. UVA1</strain>
    </source>
</reference>
<organism evidence="2 3">
    <name type="scientific">Striga asiatica</name>
    <name type="common">Asiatic witchweed</name>
    <name type="synonym">Buchnera asiatica</name>
    <dbReference type="NCBI Taxonomy" id="4170"/>
    <lineage>
        <taxon>Eukaryota</taxon>
        <taxon>Viridiplantae</taxon>
        <taxon>Streptophyta</taxon>
        <taxon>Embryophyta</taxon>
        <taxon>Tracheophyta</taxon>
        <taxon>Spermatophyta</taxon>
        <taxon>Magnoliopsida</taxon>
        <taxon>eudicotyledons</taxon>
        <taxon>Gunneridae</taxon>
        <taxon>Pentapetalae</taxon>
        <taxon>asterids</taxon>
        <taxon>lamiids</taxon>
        <taxon>Lamiales</taxon>
        <taxon>Orobanchaceae</taxon>
        <taxon>Buchnereae</taxon>
        <taxon>Striga</taxon>
    </lineage>
</organism>
<gene>
    <name evidence="2" type="ORF">STAS_23393</name>
</gene>
<feature type="transmembrane region" description="Helical" evidence="1">
    <location>
        <begin position="12"/>
        <end position="30"/>
    </location>
</feature>
<dbReference type="AlphaFoldDB" id="A0A5A7QM02"/>
<comment type="caution">
    <text evidence="2">The sequence shown here is derived from an EMBL/GenBank/DDBJ whole genome shotgun (WGS) entry which is preliminary data.</text>
</comment>
<keyword evidence="1" id="KW-0812">Transmembrane</keyword>
<sequence>MVRYLVYVQPTLTHFLFVFHLLLFWPYCVVKMENEEFDFYSRFVIRCGTSPCNLSLDLINVHCFIKNACKDVQENCSVKDEVENRDNVEQWKRNKHKQDGVMMPF</sequence>
<proteinExistence type="predicted"/>
<keyword evidence="1" id="KW-1133">Transmembrane helix</keyword>
<evidence type="ECO:0000313" key="2">
    <source>
        <dbReference type="EMBL" id="GER46355.1"/>
    </source>
</evidence>
<evidence type="ECO:0000313" key="3">
    <source>
        <dbReference type="Proteomes" id="UP000325081"/>
    </source>
</evidence>
<keyword evidence="1" id="KW-0472">Membrane</keyword>
<accession>A0A5A7QM02</accession>
<dbReference type="Proteomes" id="UP000325081">
    <property type="component" value="Unassembled WGS sequence"/>
</dbReference>
<keyword evidence="3" id="KW-1185">Reference proteome</keyword>
<dbReference type="EMBL" id="BKCP01007515">
    <property type="protein sequence ID" value="GER46355.1"/>
    <property type="molecule type" value="Genomic_DNA"/>
</dbReference>